<keyword evidence="1" id="KW-0732">Signal</keyword>
<sequence>MVKSVSIFTLSLLLCLSTTSTYAAPQNASLIWAGCGITKKAFMAELAKAYEKKTGIVVNLNGGGATKGIRNAVKGQIDIGGACRPIIEGHPEERSAYQVPVAWDALVVIVHPKNPVKSISVRELQRIYLGKIKNWKQLGGWDHPIELYVRRGKISGVGRTLRELVFANFQQEFPGAKHIVRSSGPVEKGVQSNIYGIGTTGISSAKRRKVKMLQLNGKSPTYENIKSGSYVLYRPLYLVTRGQQSADKKVKEFITFALSRQGREVIRKAGSVPYSDAMGLVMKQLEQYDTATEKGLTQTSRN</sequence>
<dbReference type="Gene3D" id="3.40.190.10">
    <property type="entry name" value="Periplasmic binding protein-like II"/>
    <property type="match status" value="2"/>
</dbReference>
<proteinExistence type="predicted"/>
<evidence type="ECO:0000313" key="3">
    <source>
        <dbReference type="EMBL" id="VAW91367.1"/>
    </source>
</evidence>
<accession>A0A3B0ZVI5</accession>
<dbReference type="EMBL" id="UOFR01000011">
    <property type="protein sequence ID" value="VAW91367.1"/>
    <property type="molecule type" value="Genomic_DNA"/>
</dbReference>
<protein>
    <submittedName>
        <fullName evidence="3">Phosphate ABC transporter, periplasmic phosphate-binding protein PstS (TC 3.A.1.7.1)</fullName>
    </submittedName>
</protein>
<dbReference type="PANTHER" id="PTHR30570">
    <property type="entry name" value="PERIPLASMIC PHOSPHATE BINDING COMPONENT OF PHOSPHATE ABC TRANSPORTER"/>
    <property type="match status" value="1"/>
</dbReference>
<reference evidence="3" key="1">
    <citation type="submission" date="2018-06" db="EMBL/GenBank/DDBJ databases">
        <authorList>
            <person name="Zhirakovskaya E."/>
        </authorList>
    </citation>
    <scope>NUCLEOTIDE SEQUENCE</scope>
</reference>
<dbReference type="InterPro" id="IPR050811">
    <property type="entry name" value="Phosphate_ABC_transporter"/>
</dbReference>
<dbReference type="CDD" id="cd13653">
    <property type="entry name" value="PBP2_phosphate_like_1"/>
    <property type="match status" value="1"/>
</dbReference>
<name>A0A3B0ZVI5_9ZZZZ</name>
<evidence type="ECO:0000256" key="1">
    <source>
        <dbReference type="ARBA" id="ARBA00022729"/>
    </source>
</evidence>
<feature type="domain" description="PBP" evidence="2">
    <location>
        <begin position="38"/>
        <end position="260"/>
    </location>
</feature>
<organism evidence="3">
    <name type="scientific">hydrothermal vent metagenome</name>
    <dbReference type="NCBI Taxonomy" id="652676"/>
    <lineage>
        <taxon>unclassified sequences</taxon>
        <taxon>metagenomes</taxon>
        <taxon>ecological metagenomes</taxon>
    </lineage>
</organism>
<dbReference type="PROSITE" id="PS51257">
    <property type="entry name" value="PROKAR_LIPOPROTEIN"/>
    <property type="match status" value="1"/>
</dbReference>
<evidence type="ECO:0000259" key="2">
    <source>
        <dbReference type="Pfam" id="PF12849"/>
    </source>
</evidence>
<dbReference type="AlphaFoldDB" id="A0A3B0ZVI5"/>
<dbReference type="PANTHER" id="PTHR30570:SF1">
    <property type="entry name" value="PHOSPHATE-BINDING PROTEIN PSTS"/>
    <property type="match status" value="1"/>
</dbReference>
<gene>
    <name evidence="3" type="ORF">MNBD_GAMMA21-870</name>
</gene>
<dbReference type="SUPFAM" id="SSF53850">
    <property type="entry name" value="Periplasmic binding protein-like II"/>
    <property type="match status" value="1"/>
</dbReference>
<dbReference type="InterPro" id="IPR024370">
    <property type="entry name" value="PBP_domain"/>
</dbReference>
<dbReference type="Pfam" id="PF12849">
    <property type="entry name" value="PBP_like_2"/>
    <property type="match status" value="1"/>
</dbReference>